<protein>
    <submittedName>
        <fullName evidence="1">Uncharacterized protein</fullName>
    </submittedName>
</protein>
<evidence type="ECO:0000313" key="1">
    <source>
        <dbReference type="EMBL" id="EMS61264.1"/>
    </source>
</evidence>
<organism evidence="1">
    <name type="scientific">Triticum urartu</name>
    <name type="common">Red wild einkorn</name>
    <name type="synonym">Crithodium urartu</name>
    <dbReference type="NCBI Taxonomy" id="4572"/>
    <lineage>
        <taxon>Eukaryota</taxon>
        <taxon>Viridiplantae</taxon>
        <taxon>Streptophyta</taxon>
        <taxon>Embryophyta</taxon>
        <taxon>Tracheophyta</taxon>
        <taxon>Spermatophyta</taxon>
        <taxon>Magnoliopsida</taxon>
        <taxon>Liliopsida</taxon>
        <taxon>Poales</taxon>
        <taxon>Poaceae</taxon>
        <taxon>BOP clade</taxon>
        <taxon>Pooideae</taxon>
        <taxon>Triticodae</taxon>
        <taxon>Triticeae</taxon>
        <taxon>Triticinae</taxon>
        <taxon>Triticum</taxon>
    </lineage>
</organism>
<proteinExistence type="predicted"/>
<accession>M8AKC8</accession>
<dbReference type="AlphaFoldDB" id="M8AKC8"/>
<reference evidence="1" key="1">
    <citation type="journal article" date="2013" name="Nature">
        <title>Draft genome of the wheat A-genome progenitor Triticum urartu.</title>
        <authorList>
            <person name="Ling H.Q."/>
            <person name="Zhao S."/>
            <person name="Liu D."/>
            <person name="Wang J."/>
            <person name="Sun H."/>
            <person name="Zhang C."/>
            <person name="Fan H."/>
            <person name="Li D."/>
            <person name="Dong L."/>
            <person name="Tao Y."/>
            <person name="Gao C."/>
            <person name="Wu H."/>
            <person name="Li Y."/>
            <person name="Cui Y."/>
            <person name="Guo X."/>
            <person name="Zheng S."/>
            <person name="Wang B."/>
            <person name="Yu K."/>
            <person name="Liang Q."/>
            <person name="Yang W."/>
            <person name="Lou X."/>
            <person name="Chen J."/>
            <person name="Feng M."/>
            <person name="Jian J."/>
            <person name="Zhang X."/>
            <person name="Luo G."/>
            <person name="Jiang Y."/>
            <person name="Liu J."/>
            <person name="Wang Z."/>
            <person name="Sha Y."/>
            <person name="Zhang B."/>
            <person name="Wu H."/>
            <person name="Tang D."/>
            <person name="Shen Q."/>
            <person name="Xue P."/>
            <person name="Zou S."/>
            <person name="Wang X."/>
            <person name="Liu X."/>
            <person name="Wang F."/>
            <person name="Yang Y."/>
            <person name="An X."/>
            <person name="Dong Z."/>
            <person name="Zhang K."/>
            <person name="Zhang X."/>
            <person name="Luo M.C."/>
            <person name="Dvorak J."/>
            <person name="Tong Y."/>
            <person name="Wang J."/>
            <person name="Yang H."/>
            <person name="Li Z."/>
            <person name="Wang D."/>
            <person name="Zhang A."/>
            <person name="Wang J."/>
        </authorList>
    </citation>
    <scope>NUCLEOTIDE SEQUENCE</scope>
</reference>
<gene>
    <name evidence="1" type="ORF">TRIUR3_20293</name>
</gene>
<sequence length="52" mass="5472">MGVVGATDMQFKGRATVPVIASRVGPPLFPYVDAGQCAPGFYRSRGDQEGTL</sequence>
<dbReference type="EMBL" id="KD098155">
    <property type="protein sequence ID" value="EMS61264.1"/>
    <property type="molecule type" value="Genomic_DNA"/>
</dbReference>
<name>M8AKC8_TRIUA</name>